<reference evidence="2 3" key="1">
    <citation type="journal article" date="2020" name="bioRxiv">
        <title>Sequence and annotation of 42 cannabis genomes reveals extensive copy number variation in cannabinoid synthesis and pathogen resistance genes.</title>
        <authorList>
            <person name="Mckernan K.J."/>
            <person name="Helbert Y."/>
            <person name="Kane L.T."/>
            <person name="Ebling H."/>
            <person name="Zhang L."/>
            <person name="Liu B."/>
            <person name="Eaton Z."/>
            <person name="Mclaughlin S."/>
            <person name="Kingan S."/>
            <person name="Baybayan P."/>
            <person name="Concepcion G."/>
            <person name="Jordan M."/>
            <person name="Riva A."/>
            <person name="Barbazuk W."/>
            <person name="Harkins T."/>
        </authorList>
    </citation>
    <scope>NUCLEOTIDE SEQUENCE [LARGE SCALE GENOMIC DNA]</scope>
    <source>
        <strain evidence="3">cv. Jamaican Lion 4</strain>
        <tissue evidence="2">Leaf</tissue>
    </source>
</reference>
<evidence type="ECO:0000313" key="2">
    <source>
        <dbReference type="EMBL" id="KAF4353933.1"/>
    </source>
</evidence>
<accession>A0A7J6E665</accession>
<dbReference type="Proteomes" id="UP000525078">
    <property type="component" value="Unassembled WGS sequence"/>
</dbReference>
<evidence type="ECO:0000259" key="1">
    <source>
        <dbReference type="Pfam" id="PF14111"/>
    </source>
</evidence>
<organism evidence="2 3">
    <name type="scientific">Cannabis sativa</name>
    <name type="common">Hemp</name>
    <name type="synonym">Marijuana</name>
    <dbReference type="NCBI Taxonomy" id="3483"/>
    <lineage>
        <taxon>Eukaryota</taxon>
        <taxon>Viridiplantae</taxon>
        <taxon>Streptophyta</taxon>
        <taxon>Embryophyta</taxon>
        <taxon>Tracheophyta</taxon>
        <taxon>Spermatophyta</taxon>
        <taxon>Magnoliopsida</taxon>
        <taxon>eudicotyledons</taxon>
        <taxon>Gunneridae</taxon>
        <taxon>Pentapetalae</taxon>
        <taxon>rosids</taxon>
        <taxon>fabids</taxon>
        <taxon>Rosales</taxon>
        <taxon>Cannabaceae</taxon>
        <taxon>Cannabis</taxon>
    </lineage>
</organism>
<feature type="domain" description="DUF4283" evidence="1">
    <location>
        <begin position="76"/>
        <end position="141"/>
    </location>
</feature>
<protein>
    <recommendedName>
        <fullName evidence="1">DUF4283 domain-containing protein</fullName>
    </recommendedName>
</protein>
<comment type="caution">
    <text evidence="2">The sequence shown here is derived from an EMBL/GenBank/DDBJ whole genome shotgun (WGS) entry which is preliminary data.</text>
</comment>
<dbReference type="Pfam" id="PF14111">
    <property type="entry name" value="DUF4283"/>
    <property type="match status" value="1"/>
</dbReference>
<proteinExistence type="predicted"/>
<dbReference type="AlphaFoldDB" id="A0A7J6E665"/>
<evidence type="ECO:0000313" key="3">
    <source>
        <dbReference type="Proteomes" id="UP000525078"/>
    </source>
</evidence>
<gene>
    <name evidence="2" type="ORF">F8388_008571</name>
</gene>
<name>A0A7J6E665_CANSA</name>
<dbReference type="EMBL" id="JAATIP010000287">
    <property type="protein sequence ID" value="KAF4353933.1"/>
    <property type="molecule type" value="Genomic_DNA"/>
</dbReference>
<dbReference type="InterPro" id="IPR025558">
    <property type="entry name" value="DUF4283"/>
</dbReference>
<sequence>MLSLEKSLPEVMLEKLEMLEKPATQDQPDISMDELLARPTNLTVLDEDGWEVNANGASAAASLCAMGCLCSNRPMSRSLLKTILGRVWGITDKDWGVEIKFIDKESSFWVFSFKSSQDLNRILTKNPWFLNNGILIMERLDEIPQDWSTTRK</sequence>